<organism evidence="1 2">
    <name type="scientific">Kitasatospora saccharophila</name>
    <dbReference type="NCBI Taxonomy" id="407973"/>
    <lineage>
        <taxon>Bacteria</taxon>
        <taxon>Bacillati</taxon>
        <taxon>Actinomycetota</taxon>
        <taxon>Actinomycetes</taxon>
        <taxon>Kitasatosporales</taxon>
        <taxon>Streptomycetaceae</taxon>
        <taxon>Kitasatospora</taxon>
    </lineage>
</organism>
<evidence type="ECO:0008006" key="3">
    <source>
        <dbReference type="Google" id="ProtNLM"/>
    </source>
</evidence>
<keyword evidence="2" id="KW-1185">Reference proteome</keyword>
<protein>
    <recommendedName>
        <fullName evidence="3">SUKH-3 immunity protein of toxin-antitoxin system</fullName>
    </recommendedName>
</protein>
<accession>A0ABP5JE61</accession>
<comment type="caution">
    <text evidence="1">The sequence shown here is derived from an EMBL/GenBank/DDBJ whole genome shotgun (WGS) entry which is preliminary data.</text>
</comment>
<proteinExistence type="predicted"/>
<sequence length="125" mass="13779">MPPYEPTLRDMAAEALADQWADGQNHQFEADADAERHAAAHARKTLGEDPAELLTWKAAEPETGEQLAARTTLPDTPGWYLRWALSEDGDTTTFNLHRPCAEGGHSDQISSLAHLGEFLDLLNSR</sequence>
<name>A0ABP5JE61_9ACTN</name>
<evidence type="ECO:0000313" key="2">
    <source>
        <dbReference type="Proteomes" id="UP001500897"/>
    </source>
</evidence>
<gene>
    <name evidence="1" type="ORF">GCM10009759_62660</name>
</gene>
<dbReference type="EMBL" id="BAAANS010000055">
    <property type="protein sequence ID" value="GAA2116797.1"/>
    <property type="molecule type" value="Genomic_DNA"/>
</dbReference>
<dbReference type="Proteomes" id="UP001500897">
    <property type="component" value="Unassembled WGS sequence"/>
</dbReference>
<reference evidence="2" key="1">
    <citation type="journal article" date="2019" name="Int. J. Syst. Evol. Microbiol.">
        <title>The Global Catalogue of Microorganisms (GCM) 10K type strain sequencing project: providing services to taxonomists for standard genome sequencing and annotation.</title>
        <authorList>
            <consortium name="The Broad Institute Genomics Platform"/>
            <consortium name="The Broad Institute Genome Sequencing Center for Infectious Disease"/>
            <person name="Wu L."/>
            <person name="Ma J."/>
        </authorList>
    </citation>
    <scope>NUCLEOTIDE SEQUENCE [LARGE SCALE GENOMIC DNA]</scope>
    <source>
        <strain evidence="2">JCM 14559</strain>
    </source>
</reference>
<evidence type="ECO:0000313" key="1">
    <source>
        <dbReference type="EMBL" id="GAA2116797.1"/>
    </source>
</evidence>